<keyword evidence="3" id="KW-1185">Reference proteome</keyword>
<feature type="domain" description="Immunity MXAN-0049 protein" evidence="1">
    <location>
        <begin position="46"/>
        <end position="230"/>
    </location>
</feature>
<reference evidence="2 3" key="1">
    <citation type="submission" date="2023-05" db="EMBL/GenBank/DDBJ databases">
        <title>Novel species of genus Flectobacillus isolated from stream in China.</title>
        <authorList>
            <person name="Lu H."/>
        </authorList>
    </citation>
    <scope>NUCLEOTIDE SEQUENCE [LARGE SCALE GENOMIC DNA]</scope>
    <source>
        <strain evidence="2 3">KCTC 42575</strain>
    </source>
</reference>
<dbReference type="InterPro" id="IPR012433">
    <property type="entry name" value="Imm11"/>
</dbReference>
<protein>
    <recommendedName>
        <fullName evidence="1">Immunity MXAN-0049 protein domain-containing protein</fullName>
    </recommendedName>
</protein>
<dbReference type="Proteomes" id="UP001236507">
    <property type="component" value="Unassembled WGS sequence"/>
</dbReference>
<dbReference type="RefSeq" id="WP_283343034.1">
    <property type="nucleotide sequence ID" value="NZ_JASHIF010000002.1"/>
</dbReference>
<proteinExistence type="predicted"/>
<organism evidence="2 3">
    <name type="scientific">Flectobacillus roseus</name>
    <dbReference type="NCBI Taxonomy" id="502259"/>
    <lineage>
        <taxon>Bacteria</taxon>
        <taxon>Pseudomonadati</taxon>
        <taxon>Bacteroidota</taxon>
        <taxon>Cytophagia</taxon>
        <taxon>Cytophagales</taxon>
        <taxon>Flectobacillaceae</taxon>
        <taxon>Flectobacillus</taxon>
    </lineage>
</organism>
<gene>
    <name evidence="2" type="ORF">QM524_00710</name>
</gene>
<dbReference type="EMBL" id="JASHIF010000002">
    <property type="protein sequence ID" value="MDI9857714.1"/>
    <property type="molecule type" value="Genomic_DNA"/>
</dbReference>
<dbReference type="Pfam" id="PF07791">
    <property type="entry name" value="Imm11"/>
    <property type="match status" value="1"/>
</dbReference>
<name>A0ABT6Y2D6_9BACT</name>
<evidence type="ECO:0000313" key="3">
    <source>
        <dbReference type="Proteomes" id="UP001236507"/>
    </source>
</evidence>
<sequence>MNNRITLNFREFGQSSDPKVVGIRDGGGQIIFDDLFFHSHPHFTSVFFPDVLMDKDWWKKWAKWEEYGSKLLHIKLAKTAILTDYIGASGLFRCFFVNSKLKEILQTANLPNHNFFEITFIQGGKIVDGYWWFCFDLETGENTVDFSKCEYNLRDHKRTFGENFSVNIQSYQDYLNVFYETGRAVKVTELVFNSNFNSELDIFGTQFLTNQVYISENLHRKLQEQNITGYTARYPTFGLDLVVF</sequence>
<accession>A0ABT6Y2D6</accession>
<comment type="caution">
    <text evidence="2">The sequence shown here is derived from an EMBL/GenBank/DDBJ whole genome shotgun (WGS) entry which is preliminary data.</text>
</comment>
<evidence type="ECO:0000313" key="2">
    <source>
        <dbReference type="EMBL" id="MDI9857714.1"/>
    </source>
</evidence>
<evidence type="ECO:0000259" key="1">
    <source>
        <dbReference type="Pfam" id="PF07791"/>
    </source>
</evidence>